<sequence length="2314" mass="253038">MPHTISPDPSSQGLGISFSTLSPPPAEPSIPRFTGIVPQPQPTSSSPSRLPLAGQYQPAYRPQPSPTRAGPSSIQPSFQLRPTHTRHGSTSSSRQGYATFSAIPASPARPMGPRSASIKSPVLGGPSSSTVGSISGHNQIPSLGIDPAYADEEVEDNEEEEEEEAIMNDQEDDTPKQSLRPLPTPTRSASIASRLTTASNQISEDMKRKFSKSSGAETFGNGGGTGKYFPLSGEDDMVNEQELESDYGHTMGPSSTNVEASPMNQNTSHPRRSSTRLTNNDSVASGSEFISSGSMQASPSKMSNQSHQSYGSDRSYSNAQARQFPYPPASNQHPPRSATAYSDPTHHIAHPYNNNNQYQPYSQQYQIQDPGLNRRMTRSKSQPQYLYAVPELDDLGLSKPPKSMPNPDSNTMAKRSSNVSSGIHSKNAVLLSAENGGMMLAFSPTGDGTFRPGELICGSGTGLLPSSVQSPPSSSSSNDHSNQSHSQDELRARPWSDSTMSDIQHDTVLARKPTMLGQRGRSLSDGAQLLARQGTLLHPSSSKQRSSQELNVLLGSQKSRRLSSNKLLPPPPSEEDNKTNSWQKDNKVRLEASKKGKARVEVDVVLERECVVEGGEVRGRMEVRITGGKRGEGLRVGGGKVRVVGFEELSTATRHIFYHQPHPLPVFDPAIQHNLSSSLFASGPDSDGYRLASEGTHNIPFRMRLPLGGGAKGTYTSQNGKGPCVRYVVVGSVKIHIPSTGKRSIAHFYRSIVVLPYLNPSVVLAPSTEPVEGYVERGLGWNITGEKGRVELRVSLGRRIWVSGQRLWCEVAIRNDSNRKIKTLNLAILQTIQVFNPQPLLDTSDRSAGVARKRKSLPSCMDPTGFPGTPDLDACQTTTQRRKISEEIIEADFISQGAGRVTGKGWWTGVDSGENGHWDLSLQIPPGMLSIRRTRLIEVQYTLRVTVNGSIYVDVPVQLINFLSIDPPPMPRDGPRLLNPPVSNKQPLPHTQSRDLQVTIGGVGGIYQQPDITSNSASRPGAIRTSSEFSLDSTGGAARASSTTLHIDALLQAGRLRAEAEAMNNLPTDMSRHLKQPSNTSSNASSSINANVDSMGMLNVPSRPLSLGSSYSISRTDQNHLSNTHTRTKSNPLSLSQQTTLRPKGGRLMSYGSNTQQIDSQSIFSGETHELDEDESNENDNIQETEEKKIKLAALRARGRQKSLAAINRELYEEKRKYAQEDSPKSHLHTPLQGEFRPCHTPSEEVYDMNGNSSPEAESQFHRGSDLDLDLDLESPVEETERRQLRVVNADESDDEDENGNNEDEQHLVSRDQKDDDAYDGIEVTNNIQTEQVGEAFEDAEMDDAGNETVLADLIPEDREELEEVMSLHGGQGEEDVVSGNTYLYGEDEEFEGNSEYVHENTDKHHGSIGHHQGRISSSLSSQRLPILMHESENRVSGKRTVNGSFTSEQEVEVGQVYEAVKRNVSIEIPSRLLPLPSNSSNEDHEEAGEASDTSPVKDNLQEEVDGELVQTPNLPKSSSVSHSLLADARRNSQLQSETRTRTNSQSSMKTPSFSPGSMSPRRGSSMIPASTSILMSRIDSSTNGTTGHNNVNVNVNTSASPLRRQASSNSLSKSLSTSPIKTSNTVIAIQKKNSFTFVTDPNSPRTARNNLPISPGLSPKSFAVPNSSSDLIRVPSLYTSSSQLRNQIVPSPSNSNETNSNSHYIDNKLDEESRETQISHGSHHNHSSNEIEENDHDNNNSSGDENGLPGLAPSIASDSASSEGHQLESPISMTGQSKFSPNLITSTLNQIDGGNRSLPTIPDNHDSKKNNNNYQPFSVEEYHQQKQMINNQDWRSSNEYIRPNQQIYQVQTHNTQANMINMPHPTENREILLPIPGSTDGHDTNYDHDRSTPSSPTSSCHSILPSVKSKILQLENRDEALRKFSVSGSISSSVVPSRQPSIVTPMIMSSPSDYQTRQNSIINSSNIMSINQSRQGSIINANYNHPSLMAIDRSRNNSIGLTTINERLNNLMINQNVNQNQNQDQKVTSPTQQQYHQQDSPKRKSYTTALAPKPTPKRSTSDDSYYSSSNHNHHIPENSSLSSSSTKNTPTPTDYRYDQRSRPLISQSQPMNEKPSNSSSIGNGIGHTTYINRRSYASNQGGGGGNNGAYQPDSLNSRISISSNSTNRNGNNVSRLDPFGLGFGSGLGLANDGDEENTELKRNESIKSNYTSITEIESALNHISNELAPPLPTHIPISMQGNTKGYKLESLKEEISHNNQGQGHIIKPKTSGFWNNIEDVNVVNPKTFNNYQSPREMRVRLSESETSESEGLL</sequence>
<feature type="region of interest" description="Disordered" evidence="1">
    <location>
        <begin position="1069"/>
        <end position="1089"/>
    </location>
</feature>
<dbReference type="InterPro" id="IPR011022">
    <property type="entry name" value="Arrestin_C-like"/>
</dbReference>
<feature type="region of interest" description="Disordered" evidence="1">
    <location>
        <begin position="1640"/>
        <end position="1659"/>
    </location>
</feature>
<feature type="domain" description="Arrestin C-terminal-like" evidence="2">
    <location>
        <begin position="786"/>
        <end position="962"/>
    </location>
</feature>
<feature type="compositionally biased region" description="Low complexity" evidence="1">
    <location>
        <begin position="1691"/>
        <end position="1703"/>
    </location>
</feature>
<feature type="compositionally biased region" description="Polar residues" evidence="1">
    <location>
        <begin position="70"/>
        <end position="82"/>
    </location>
</feature>
<feature type="region of interest" description="Disordered" evidence="1">
    <location>
        <begin position="1876"/>
        <end position="1903"/>
    </location>
</feature>
<feature type="compositionally biased region" description="Acidic residues" evidence="1">
    <location>
        <begin position="233"/>
        <end position="245"/>
    </location>
</feature>
<protein>
    <recommendedName>
        <fullName evidence="2">Arrestin C-terminal-like domain-containing protein</fullName>
    </recommendedName>
</protein>
<feature type="compositionally biased region" description="Basic and acidic residues" evidence="1">
    <location>
        <begin position="1216"/>
        <end position="1225"/>
    </location>
</feature>
<dbReference type="Gene3D" id="2.60.40.640">
    <property type="match status" value="1"/>
</dbReference>
<feature type="region of interest" description="Disordered" evidence="1">
    <location>
        <begin position="452"/>
        <end position="499"/>
    </location>
</feature>
<feature type="compositionally biased region" description="Polar residues" evidence="1">
    <location>
        <begin position="2105"/>
        <end position="2116"/>
    </location>
</feature>
<dbReference type="SUPFAM" id="SSF81296">
    <property type="entry name" value="E set domains"/>
    <property type="match status" value="1"/>
</dbReference>
<feature type="compositionally biased region" description="Polar residues" evidence="1">
    <location>
        <begin position="2027"/>
        <end position="2039"/>
    </location>
</feature>
<feature type="region of interest" description="Disordered" evidence="1">
    <location>
        <begin position="392"/>
        <end position="422"/>
    </location>
</feature>
<feature type="compositionally biased region" description="Polar residues" evidence="1">
    <location>
        <begin position="252"/>
        <end position="268"/>
    </location>
</feature>
<feature type="compositionally biased region" description="Low complexity" evidence="1">
    <location>
        <begin position="1581"/>
        <end position="1599"/>
    </location>
</feature>
<name>A0AAX4JKV1_9TREE</name>
<reference evidence="3 4" key="1">
    <citation type="submission" date="2024-01" db="EMBL/GenBank/DDBJ databases">
        <title>Comparative genomics of Cryptococcus and Kwoniella reveals pathogenesis evolution and contrasting modes of karyotype evolution via chromosome fusion or intercentromeric recombination.</title>
        <authorList>
            <person name="Coelho M.A."/>
            <person name="David-Palma M."/>
            <person name="Shea T."/>
            <person name="Bowers K."/>
            <person name="McGinley-Smith S."/>
            <person name="Mohammad A.W."/>
            <person name="Gnirke A."/>
            <person name="Yurkov A.M."/>
            <person name="Nowrousian M."/>
            <person name="Sun S."/>
            <person name="Cuomo C.A."/>
            <person name="Heitman J."/>
        </authorList>
    </citation>
    <scope>NUCLEOTIDE SEQUENCE [LARGE SCALE GENOMIC DNA]</scope>
    <source>
        <strain evidence="3 4">CBS 6074</strain>
    </source>
</reference>
<feature type="compositionally biased region" description="Polar residues" evidence="1">
    <location>
        <begin position="126"/>
        <end position="141"/>
    </location>
</feature>
<evidence type="ECO:0000259" key="2">
    <source>
        <dbReference type="SMART" id="SM01017"/>
    </source>
</evidence>
<feature type="compositionally biased region" description="Polar residues" evidence="1">
    <location>
        <begin position="185"/>
        <end position="203"/>
    </location>
</feature>
<feature type="compositionally biased region" description="Low complexity" evidence="1">
    <location>
        <begin position="1608"/>
        <end position="1621"/>
    </location>
</feature>
<evidence type="ECO:0000256" key="1">
    <source>
        <dbReference type="SAM" id="MobiDB-lite"/>
    </source>
</evidence>
<feature type="compositionally biased region" description="Low complexity" evidence="1">
    <location>
        <begin position="1555"/>
        <end position="1567"/>
    </location>
</feature>
<feature type="compositionally biased region" description="Polar residues" evidence="1">
    <location>
        <begin position="275"/>
        <end position="321"/>
    </location>
</feature>
<keyword evidence="4" id="KW-1185">Reference proteome</keyword>
<feature type="compositionally biased region" description="Polar residues" evidence="1">
    <location>
        <begin position="2130"/>
        <end position="2140"/>
    </location>
</feature>
<feature type="compositionally biased region" description="Acidic residues" evidence="1">
    <location>
        <begin position="1291"/>
        <end position="1303"/>
    </location>
</feature>
<evidence type="ECO:0000313" key="3">
    <source>
        <dbReference type="EMBL" id="WWC86006.1"/>
    </source>
</evidence>
<organism evidence="3 4">
    <name type="scientific">Kwoniella dendrophila CBS 6074</name>
    <dbReference type="NCBI Taxonomy" id="1295534"/>
    <lineage>
        <taxon>Eukaryota</taxon>
        <taxon>Fungi</taxon>
        <taxon>Dikarya</taxon>
        <taxon>Basidiomycota</taxon>
        <taxon>Agaricomycotina</taxon>
        <taxon>Tremellomycetes</taxon>
        <taxon>Tremellales</taxon>
        <taxon>Cryptococcaceae</taxon>
        <taxon>Kwoniella</taxon>
    </lineage>
</organism>
<feature type="compositionally biased region" description="Basic and acidic residues" evidence="1">
    <location>
        <begin position="1706"/>
        <end position="1718"/>
    </location>
</feature>
<dbReference type="Proteomes" id="UP001355207">
    <property type="component" value="Chromosome 1"/>
</dbReference>
<feature type="compositionally biased region" description="Polar residues" evidence="1">
    <location>
        <begin position="1757"/>
        <end position="1793"/>
    </location>
</feature>
<evidence type="ECO:0000313" key="4">
    <source>
        <dbReference type="Proteomes" id="UP001355207"/>
    </source>
</evidence>
<dbReference type="GeneID" id="91091549"/>
<feature type="compositionally biased region" description="Polar residues" evidence="1">
    <location>
        <begin position="329"/>
        <end position="342"/>
    </location>
</feature>
<accession>A0AAX4JKV1</accession>
<feature type="compositionally biased region" description="Polar residues" evidence="1">
    <location>
        <begin position="1640"/>
        <end position="1653"/>
    </location>
</feature>
<feature type="compositionally biased region" description="Low complexity" evidence="1">
    <location>
        <begin position="1078"/>
        <end position="1089"/>
    </location>
</feature>
<dbReference type="InterPro" id="IPR014752">
    <property type="entry name" value="Arrestin-like_C"/>
</dbReference>
<feature type="region of interest" description="Disordered" evidence="1">
    <location>
        <begin position="1009"/>
        <end position="1038"/>
    </location>
</feature>
<dbReference type="SMART" id="SM01017">
    <property type="entry name" value="Arrestin_C"/>
    <property type="match status" value="1"/>
</dbReference>
<feature type="compositionally biased region" description="Acidic residues" evidence="1">
    <location>
        <begin position="1267"/>
        <end position="1278"/>
    </location>
</feature>
<feature type="region of interest" description="Disordered" evidence="1">
    <location>
        <begin position="554"/>
        <end position="586"/>
    </location>
</feature>
<feature type="region of interest" description="Disordered" evidence="1">
    <location>
        <begin position="1529"/>
        <end position="1567"/>
    </location>
</feature>
<dbReference type="Pfam" id="PF02752">
    <property type="entry name" value="Arrestin_C"/>
    <property type="match status" value="1"/>
</dbReference>
<proteinExistence type="predicted"/>
<feature type="region of interest" description="Disordered" evidence="1">
    <location>
        <begin position="1473"/>
        <end position="1498"/>
    </location>
</feature>
<gene>
    <name evidence="3" type="ORF">L201_000877</name>
</gene>
<feature type="region of interest" description="Disordered" evidence="1">
    <location>
        <begin position="1109"/>
        <end position="1159"/>
    </location>
</feature>
<feature type="compositionally biased region" description="Polar residues" evidence="1">
    <location>
        <begin position="1010"/>
        <end position="1033"/>
    </location>
</feature>
<dbReference type="InterPro" id="IPR014756">
    <property type="entry name" value="Ig_E-set"/>
</dbReference>
<dbReference type="EMBL" id="CP144098">
    <property type="protein sequence ID" value="WWC86006.1"/>
    <property type="molecule type" value="Genomic_DNA"/>
</dbReference>
<feature type="region of interest" description="Disordered" evidence="1">
    <location>
        <begin position="1684"/>
        <end position="1814"/>
    </location>
</feature>
<dbReference type="RefSeq" id="XP_066072769.1">
    <property type="nucleotide sequence ID" value="XM_066216672.1"/>
</dbReference>
<feature type="compositionally biased region" description="Polar residues" evidence="1">
    <location>
        <begin position="406"/>
        <end position="422"/>
    </location>
</feature>
<feature type="region of interest" description="Disordered" evidence="1">
    <location>
        <begin position="1579"/>
        <end position="1621"/>
    </location>
</feature>
<feature type="compositionally biased region" description="Polar residues" evidence="1">
    <location>
        <begin position="1109"/>
        <end position="1141"/>
    </location>
</feature>
<feature type="region of interest" description="Disordered" evidence="1">
    <location>
        <begin position="2021"/>
        <end position="2174"/>
    </location>
</feature>
<feature type="region of interest" description="Disordered" evidence="1">
    <location>
        <begin position="1216"/>
        <end position="1320"/>
    </location>
</feature>
<feature type="region of interest" description="Disordered" evidence="1">
    <location>
        <begin position="1"/>
        <end position="359"/>
    </location>
</feature>
<feature type="compositionally biased region" description="Low complexity" evidence="1">
    <location>
        <begin position="2157"/>
        <end position="2174"/>
    </location>
</feature>
<feature type="compositionally biased region" description="Basic and acidic residues" evidence="1">
    <location>
        <begin position="1881"/>
        <end position="1892"/>
    </location>
</feature>
<feature type="compositionally biased region" description="Acidic residues" evidence="1">
    <location>
        <begin position="149"/>
        <end position="172"/>
    </location>
</feature>
<feature type="compositionally biased region" description="Basic and acidic residues" evidence="1">
    <location>
        <begin position="1304"/>
        <end position="1316"/>
    </location>
</feature>
<feature type="compositionally biased region" description="Polar residues" evidence="1">
    <location>
        <begin position="1532"/>
        <end position="1554"/>
    </location>
</feature>
<feature type="compositionally biased region" description="Polar residues" evidence="1">
    <location>
        <begin position="7"/>
        <end position="21"/>
    </location>
</feature>
<feature type="compositionally biased region" description="Low complexity" evidence="1">
    <location>
        <begin position="465"/>
        <end position="485"/>
    </location>
</feature>